<evidence type="ECO:0000313" key="3">
    <source>
        <dbReference type="Proteomes" id="UP000469452"/>
    </source>
</evidence>
<gene>
    <name evidence="2" type="ORF">AaE_009781</name>
</gene>
<dbReference type="VEuPathDB" id="FungiDB:H257_16319"/>
<comment type="caution">
    <text evidence="2">The sequence shown here is derived from an EMBL/GenBank/DDBJ whole genome shotgun (WGS) entry which is preliminary data.</text>
</comment>
<reference evidence="2 3" key="1">
    <citation type="submission" date="2019-06" db="EMBL/GenBank/DDBJ databases">
        <title>Genomics analysis of Aphanomyces spp. identifies a new class of oomycete effector associated with host adaptation.</title>
        <authorList>
            <person name="Gaulin E."/>
        </authorList>
    </citation>
    <scope>NUCLEOTIDE SEQUENCE [LARGE SCALE GENOMIC DNA]</scope>
    <source>
        <strain evidence="2 3">E</strain>
    </source>
</reference>
<evidence type="ECO:0000313" key="2">
    <source>
        <dbReference type="EMBL" id="KAF0724491.1"/>
    </source>
</evidence>
<dbReference type="EMBL" id="VJMI01015719">
    <property type="protein sequence ID" value="KAF0724491.1"/>
    <property type="molecule type" value="Genomic_DNA"/>
</dbReference>
<accession>A0A6A5ABB6</accession>
<sequence>MTRYVKSTSEVLRLSLVSPVVHGMMETHAQGQDLASQRPHGDRTISTRHGGPVDDSELIARKVLAGWECLQQVQEKMADKARSLHDQQQQPEK</sequence>
<feature type="region of interest" description="Disordered" evidence="1">
    <location>
        <begin position="29"/>
        <end position="53"/>
    </location>
</feature>
<evidence type="ECO:0000256" key="1">
    <source>
        <dbReference type="SAM" id="MobiDB-lite"/>
    </source>
</evidence>
<dbReference type="AlphaFoldDB" id="A0A6A5ABB6"/>
<name>A0A6A5ABB6_APHAT</name>
<dbReference type="Proteomes" id="UP000469452">
    <property type="component" value="Unassembled WGS sequence"/>
</dbReference>
<proteinExistence type="predicted"/>
<organism evidence="2 3">
    <name type="scientific">Aphanomyces astaci</name>
    <name type="common">Crayfish plague agent</name>
    <dbReference type="NCBI Taxonomy" id="112090"/>
    <lineage>
        <taxon>Eukaryota</taxon>
        <taxon>Sar</taxon>
        <taxon>Stramenopiles</taxon>
        <taxon>Oomycota</taxon>
        <taxon>Saprolegniomycetes</taxon>
        <taxon>Saprolegniales</taxon>
        <taxon>Verrucalvaceae</taxon>
        <taxon>Aphanomyces</taxon>
    </lineage>
</organism>
<protein>
    <submittedName>
        <fullName evidence="2">Uncharacterized protein</fullName>
    </submittedName>
</protein>